<name>A0A438AMV2_9RHOB</name>
<evidence type="ECO:0000313" key="1">
    <source>
        <dbReference type="EMBL" id="RVV99927.1"/>
    </source>
</evidence>
<gene>
    <name evidence="1" type="ORF">EKE94_04530</name>
</gene>
<comment type="caution">
    <text evidence="1">The sequence shown here is derived from an EMBL/GenBank/DDBJ whole genome shotgun (WGS) entry which is preliminary data.</text>
</comment>
<dbReference type="EMBL" id="RQXX01000001">
    <property type="protein sequence ID" value="RVV99927.1"/>
    <property type="molecule type" value="Genomic_DNA"/>
</dbReference>
<proteinExistence type="predicted"/>
<dbReference type="Proteomes" id="UP000285908">
    <property type="component" value="Unassembled WGS sequence"/>
</dbReference>
<dbReference type="Gene3D" id="3.40.630.10">
    <property type="entry name" value="Zn peptidases"/>
    <property type="match status" value="1"/>
</dbReference>
<dbReference type="AlphaFoldDB" id="A0A438AMV2"/>
<accession>A0A438AMV2</accession>
<evidence type="ECO:0000313" key="2">
    <source>
        <dbReference type="Proteomes" id="UP000285908"/>
    </source>
</evidence>
<dbReference type="SUPFAM" id="SSF53187">
    <property type="entry name" value="Zn-dependent exopeptidases"/>
    <property type="match status" value="1"/>
</dbReference>
<protein>
    <submittedName>
        <fullName evidence="1">Peptidase M14</fullName>
    </submittedName>
</protein>
<sequence length="570" mass="62187">MTDLLNLTLPRTLDTLPENAATAWTFDSVTDRRAAERRAQARGRALRVRSAYKTLLHDVVEDGLLEGATRAVIRYPVVAGADADRFRLECYPLHALVEGCEIRFEPQPEHPAEDAAYEIETDLGQHRVRVPVRWRDGADGRPVLAGCGLVAMRDGGEAPLYTDYERLFDEICGVIAALPLDPLTPDEPEGPFFDRLEIDATVPAEDMVLPVGCETVSLAEALHEEIYFASLEIFRARLGLDPGQRSVCLGQVVPRIRVGAAPSVTMRLAAAAPDRDSDRGGRPSLDAATHWLMPSEIAAHLAALGGTPYACRSRQGREVSGRMIEGTGPARLAISAGQHPNESSPMVGALRAARDLAAEGRVSFTVNPLENPDGYALFRELCAIHPNHMHHAARYTASGADLSHGAGRHESAIRDLARARLAAPVHVNLHGYPAHEWTRPLSGYIPDGFAQWTIPKGFFLILRYDPAEEALAAEVAQAAVQALADFPDLAAQNRRMLNLYDRYVASRAFEVEAGCIPITRRAEGDPGYPVSLITEAADETIYGEDFRIAQEGQYRVVRAVAALLERRADA</sequence>
<dbReference type="OrthoDB" id="7956186at2"/>
<reference evidence="1 2" key="1">
    <citation type="submission" date="2018-11" db="EMBL/GenBank/DDBJ databases">
        <title>Mesobaculum littorinae gen. nov., sp. nov., isolated from Littorina scabra that represents a novel genus of the order Rhodobacteraceae.</title>
        <authorList>
            <person name="Li F."/>
        </authorList>
    </citation>
    <scope>NUCLEOTIDE SEQUENCE [LARGE SCALE GENOMIC DNA]</scope>
    <source>
        <strain evidence="1 2">M0103</strain>
    </source>
</reference>
<dbReference type="RefSeq" id="WP_127905370.1">
    <property type="nucleotide sequence ID" value="NZ_RQXX01000001.1"/>
</dbReference>
<organism evidence="1 2">
    <name type="scientific">Mesobaculum littorinae</name>
    <dbReference type="NCBI Taxonomy" id="2486419"/>
    <lineage>
        <taxon>Bacteria</taxon>
        <taxon>Pseudomonadati</taxon>
        <taxon>Pseudomonadota</taxon>
        <taxon>Alphaproteobacteria</taxon>
        <taxon>Rhodobacterales</taxon>
        <taxon>Roseobacteraceae</taxon>
        <taxon>Mesobaculum</taxon>
    </lineage>
</organism>
<keyword evidence="2" id="KW-1185">Reference proteome</keyword>